<dbReference type="GO" id="GO:0000965">
    <property type="term" value="P:mitochondrial RNA 3'-end processing"/>
    <property type="evidence" value="ECO:0007669"/>
    <property type="project" value="TreeGrafter"/>
</dbReference>
<evidence type="ECO:0000256" key="5">
    <source>
        <dbReference type="SAM" id="MobiDB-lite"/>
    </source>
</evidence>
<evidence type="ECO:0000256" key="4">
    <source>
        <dbReference type="ARBA" id="ARBA00022840"/>
    </source>
</evidence>
<dbReference type="GO" id="GO:0045025">
    <property type="term" value="C:mitochondrial degradosome"/>
    <property type="evidence" value="ECO:0007669"/>
    <property type="project" value="TreeGrafter"/>
</dbReference>
<evidence type="ECO:0000313" key="8">
    <source>
        <dbReference type="Proteomes" id="UP000807306"/>
    </source>
</evidence>
<evidence type="ECO:0000256" key="2">
    <source>
        <dbReference type="ARBA" id="ARBA00022801"/>
    </source>
</evidence>
<dbReference type="PANTHER" id="PTHR12131:SF1">
    <property type="entry name" value="ATP-DEPENDENT RNA HELICASE SUPV3L1, MITOCHONDRIAL-RELATED"/>
    <property type="match status" value="1"/>
</dbReference>
<name>A0A9P6JP81_9AGAR</name>
<organism evidence="7 8">
    <name type="scientific">Crepidotus variabilis</name>
    <dbReference type="NCBI Taxonomy" id="179855"/>
    <lineage>
        <taxon>Eukaryota</taxon>
        <taxon>Fungi</taxon>
        <taxon>Dikarya</taxon>
        <taxon>Basidiomycota</taxon>
        <taxon>Agaricomycotina</taxon>
        <taxon>Agaricomycetes</taxon>
        <taxon>Agaricomycetidae</taxon>
        <taxon>Agaricales</taxon>
        <taxon>Agaricineae</taxon>
        <taxon>Crepidotaceae</taxon>
        <taxon>Crepidotus</taxon>
    </lineage>
</organism>
<sequence>MLRTVASNSRPRLPTLTQWLHISQKYSTFGPHNTSSKYTPHLPRRSNHPSQYRQHQQQHPTHPVPTIPHPTTESEIIPYFESQVLPWSAHQSTLTRLQQFGLPHSHVVKLLRLFVEAVKAGDLSTPRNTQFYQLVRFTLPRSDPGYHSMIYTSVFFWWAAHRSSQAFLLENSIPGQTLEVIKTLVRATDKSFPADDYPQARMKHRKIIMHVGPTNSGKTHHALRALAAAPSGVYAGPLRLLAHEVWERLNTGQIVPLGVDLPKRIDGKPALSGSIKGDERYKRLCNMITGEDQKLMGADVNLLSCTIEMLNHGRFVDVAVVDEIQMIADENRGSAWVGAVLGIDAREIHLCGEETAVPIVKQLLKHTGDEVVVHHYERLTPLRVEEESLEGDLSKVQKGDCIVTFSRSNIFRMKKLVEEQTGMRCAVVYGRLPPEVRSEQAALFNDPESGYDVLIGSDAIGMGLNLKIKRVIFETLSKIDSETKTMRPLPVSSTKQIAGRAGRFGLHGSSSEDAGGGATTLYPKDLEYLRSCVAQPYTPLPYATISLRPPDILRIANAIPSPASSPSSSSSSKYLTPSSPSAPSPSISTILSLPAYIGRFPLGTLYRSTAESYAVTSYIDTRWSEMSLSDKALLINAPVPWRDRECVDVVRGMLGGHEKAMRVQWEDVVKGSDGGVGKGGYMGVLESIEGLVEREAQSQSSSSLSPISKSKFSKRTIQNTLSALETFHKIIVFYLWMSFRHPIVYADFEEVGRVKERVEKVLNWCLEKSSEGDSRARISNPRASALDGEKGVVDETTTTATAKVGPGANRKLQYLTRTEARGMKRSNLVAKQEASNLESQSAGVHEDESVYEPSVDKWVDVNAKVRYARVTG</sequence>
<dbReference type="Gene3D" id="1.20.272.40">
    <property type="match status" value="1"/>
</dbReference>
<proteinExistence type="predicted"/>
<dbReference type="CDD" id="cd18805">
    <property type="entry name" value="SF2_C_suv3"/>
    <property type="match status" value="1"/>
</dbReference>
<gene>
    <name evidence="7" type="ORF">CPB83DRAFT_814141</name>
</gene>
<reference evidence="7" key="1">
    <citation type="submission" date="2020-11" db="EMBL/GenBank/DDBJ databases">
        <authorList>
            <consortium name="DOE Joint Genome Institute"/>
            <person name="Ahrendt S."/>
            <person name="Riley R."/>
            <person name="Andreopoulos W."/>
            <person name="Labutti K."/>
            <person name="Pangilinan J."/>
            <person name="Ruiz-Duenas F.J."/>
            <person name="Barrasa J.M."/>
            <person name="Sanchez-Garcia M."/>
            <person name="Camarero S."/>
            <person name="Miyauchi S."/>
            <person name="Serrano A."/>
            <person name="Linde D."/>
            <person name="Babiker R."/>
            <person name="Drula E."/>
            <person name="Ayuso-Fernandez I."/>
            <person name="Pacheco R."/>
            <person name="Padilla G."/>
            <person name="Ferreira P."/>
            <person name="Barriuso J."/>
            <person name="Kellner H."/>
            <person name="Castanera R."/>
            <person name="Alfaro M."/>
            <person name="Ramirez L."/>
            <person name="Pisabarro A.G."/>
            <person name="Kuo A."/>
            <person name="Tritt A."/>
            <person name="Lipzen A."/>
            <person name="He G."/>
            <person name="Yan M."/>
            <person name="Ng V."/>
            <person name="Cullen D."/>
            <person name="Martin F."/>
            <person name="Rosso M.-N."/>
            <person name="Henrissat B."/>
            <person name="Hibbett D."/>
            <person name="Martinez A.T."/>
            <person name="Grigoriev I.V."/>
        </authorList>
    </citation>
    <scope>NUCLEOTIDE SEQUENCE</scope>
    <source>
        <strain evidence="7">CBS 506.95</strain>
    </source>
</reference>
<keyword evidence="1" id="KW-0547">Nucleotide-binding</keyword>
<dbReference type="OrthoDB" id="6692397at2759"/>
<comment type="caution">
    <text evidence="7">The sequence shown here is derived from an EMBL/GenBank/DDBJ whole genome shotgun (WGS) entry which is preliminary data.</text>
</comment>
<keyword evidence="4" id="KW-0067">ATP-binding</keyword>
<keyword evidence="3" id="KW-0347">Helicase</keyword>
<keyword evidence="2 7" id="KW-0378">Hydrolase</keyword>
<dbReference type="AlphaFoldDB" id="A0A9P6JP81"/>
<protein>
    <submittedName>
        <fullName evidence="7">P-loop containing nucleoside triphosphate hydrolase protein</fullName>
    </submittedName>
</protein>
<dbReference type="InterPro" id="IPR027417">
    <property type="entry name" value="P-loop_NTPase"/>
</dbReference>
<dbReference type="InterPro" id="IPR022192">
    <property type="entry name" value="SUV3_C"/>
</dbReference>
<dbReference type="Gene3D" id="3.40.50.300">
    <property type="entry name" value="P-loop containing nucleotide triphosphate hydrolases"/>
    <property type="match status" value="2"/>
</dbReference>
<dbReference type="EMBL" id="MU157854">
    <property type="protein sequence ID" value="KAF9528227.1"/>
    <property type="molecule type" value="Genomic_DNA"/>
</dbReference>
<dbReference type="Pfam" id="PF00271">
    <property type="entry name" value="Helicase_C"/>
    <property type="match status" value="1"/>
</dbReference>
<dbReference type="Pfam" id="PF12513">
    <property type="entry name" value="SUV3_C"/>
    <property type="match status" value="1"/>
</dbReference>
<dbReference type="GO" id="GO:0016787">
    <property type="term" value="F:hydrolase activity"/>
    <property type="evidence" value="ECO:0007669"/>
    <property type="project" value="UniProtKB-KW"/>
</dbReference>
<keyword evidence="8" id="KW-1185">Reference proteome</keyword>
<dbReference type="PANTHER" id="PTHR12131">
    <property type="entry name" value="ATP-DEPENDENT RNA AND DNA HELICASE"/>
    <property type="match status" value="1"/>
</dbReference>
<feature type="domain" description="Helicase C-terminal" evidence="6">
    <location>
        <begin position="359"/>
        <end position="553"/>
    </location>
</feature>
<evidence type="ECO:0000259" key="6">
    <source>
        <dbReference type="PROSITE" id="PS51194"/>
    </source>
</evidence>
<feature type="region of interest" description="Disordered" evidence="5">
    <location>
        <begin position="561"/>
        <end position="586"/>
    </location>
</feature>
<dbReference type="InterPro" id="IPR055206">
    <property type="entry name" value="DEXQc_SUV3"/>
</dbReference>
<dbReference type="InterPro" id="IPR001650">
    <property type="entry name" value="Helicase_C-like"/>
</dbReference>
<dbReference type="SUPFAM" id="SSF52540">
    <property type="entry name" value="P-loop containing nucleoside triphosphate hydrolases"/>
    <property type="match status" value="1"/>
</dbReference>
<dbReference type="Pfam" id="PF22527">
    <property type="entry name" value="DEXQc_Suv3"/>
    <property type="match status" value="1"/>
</dbReference>
<dbReference type="Gene3D" id="1.20.58.1080">
    <property type="match status" value="1"/>
</dbReference>
<dbReference type="Proteomes" id="UP000807306">
    <property type="component" value="Unassembled WGS sequence"/>
</dbReference>
<evidence type="ECO:0000313" key="7">
    <source>
        <dbReference type="EMBL" id="KAF9528227.1"/>
    </source>
</evidence>
<evidence type="ECO:0000256" key="1">
    <source>
        <dbReference type="ARBA" id="ARBA00022741"/>
    </source>
</evidence>
<feature type="region of interest" description="Disordered" evidence="5">
    <location>
        <begin position="30"/>
        <end position="70"/>
    </location>
</feature>
<dbReference type="SMART" id="SM00490">
    <property type="entry name" value="HELICc"/>
    <property type="match status" value="1"/>
</dbReference>
<evidence type="ECO:0000256" key="3">
    <source>
        <dbReference type="ARBA" id="ARBA00022806"/>
    </source>
</evidence>
<accession>A0A9P6JP81</accession>
<dbReference type="FunFam" id="3.40.50.300:FF:000957">
    <property type="entry name" value="ATP-dependent RNA helicase SUV3L, mitochondrial"/>
    <property type="match status" value="1"/>
</dbReference>
<dbReference type="GO" id="GO:0004386">
    <property type="term" value="F:helicase activity"/>
    <property type="evidence" value="ECO:0007669"/>
    <property type="project" value="UniProtKB-KW"/>
</dbReference>
<dbReference type="GO" id="GO:0005524">
    <property type="term" value="F:ATP binding"/>
    <property type="evidence" value="ECO:0007669"/>
    <property type="project" value="UniProtKB-KW"/>
</dbReference>
<dbReference type="InterPro" id="IPR050699">
    <property type="entry name" value="RNA-DNA_Helicase"/>
</dbReference>
<dbReference type="PROSITE" id="PS51194">
    <property type="entry name" value="HELICASE_CTER"/>
    <property type="match status" value="1"/>
</dbReference>